<evidence type="ECO:0000259" key="1">
    <source>
        <dbReference type="Pfam" id="PF03184"/>
    </source>
</evidence>
<evidence type="ECO:0000313" key="3">
    <source>
        <dbReference type="Proteomes" id="UP000800041"/>
    </source>
</evidence>
<name>A0A6G1GUB6_9PEZI</name>
<dbReference type="AlphaFoldDB" id="A0A6G1GUB6"/>
<accession>A0A6G1GUB6</accession>
<dbReference type="EMBL" id="ML977168">
    <property type="protein sequence ID" value="KAF1984349.1"/>
    <property type="molecule type" value="Genomic_DNA"/>
</dbReference>
<feature type="domain" description="DDE-1" evidence="1">
    <location>
        <begin position="110"/>
        <end position="164"/>
    </location>
</feature>
<gene>
    <name evidence="2" type="ORF">K402DRAFT_142319</name>
</gene>
<organism evidence="2 3">
    <name type="scientific">Aulographum hederae CBS 113979</name>
    <dbReference type="NCBI Taxonomy" id="1176131"/>
    <lineage>
        <taxon>Eukaryota</taxon>
        <taxon>Fungi</taxon>
        <taxon>Dikarya</taxon>
        <taxon>Ascomycota</taxon>
        <taxon>Pezizomycotina</taxon>
        <taxon>Dothideomycetes</taxon>
        <taxon>Pleosporomycetidae</taxon>
        <taxon>Aulographales</taxon>
        <taxon>Aulographaceae</taxon>
    </lineage>
</organism>
<dbReference type="OrthoDB" id="3439492at2759"/>
<dbReference type="InterPro" id="IPR004875">
    <property type="entry name" value="DDE_SF_endonuclease_dom"/>
</dbReference>
<dbReference type="Proteomes" id="UP000800041">
    <property type="component" value="Unassembled WGS sequence"/>
</dbReference>
<sequence length="164" mass="18392">MAEIVRQATGDPDPIGKNWIYSFLGRNPLVKPMIGRRIVASRINSASKEEIRRYFQLLKDVVAKYAIKSVNTYNMDEHGTNLGAANNTKVIGEAARSIGGSTHRKMPENREWVSVLETIGLGKHRIPPVVIFKGKYSQTTWFPLDIASLDLSGWRFACSENGWT</sequence>
<reference evidence="2" key="1">
    <citation type="journal article" date="2020" name="Stud. Mycol.">
        <title>101 Dothideomycetes genomes: a test case for predicting lifestyles and emergence of pathogens.</title>
        <authorList>
            <person name="Haridas S."/>
            <person name="Albert R."/>
            <person name="Binder M."/>
            <person name="Bloem J."/>
            <person name="Labutti K."/>
            <person name="Salamov A."/>
            <person name="Andreopoulos B."/>
            <person name="Baker S."/>
            <person name="Barry K."/>
            <person name="Bills G."/>
            <person name="Bluhm B."/>
            <person name="Cannon C."/>
            <person name="Castanera R."/>
            <person name="Culley D."/>
            <person name="Daum C."/>
            <person name="Ezra D."/>
            <person name="Gonzalez J."/>
            <person name="Henrissat B."/>
            <person name="Kuo A."/>
            <person name="Liang C."/>
            <person name="Lipzen A."/>
            <person name="Lutzoni F."/>
            <person name="Magnuson J."/>
            <person name="Mondo S."/>
            <person name="Nolan M."/>
            <person name="Ohm R."/>
            <person name="Pangilinan J."/>
            <person name="Park H.-J."/>
            <person name="Ramirez L."/>
            <person name="Alfaro M."/>
            <person name="Sun H."/>
            <person name="Tritt A."/>
            <person name="Yoshinaga Y."/>
            <person name="Zwiers L.-H."/>
            <person name="Turgeon B."/>
            <person name="Goodwin S."/>
            <person name="Spatafora J."/>
            <person name="Crous P."/>
            <person name="Grigoriev I."/>
        </authorList>
    </citation>
    <scope>NUCLEOTIDE SEQUENCE</scope>
    <source>
        <strain evidence="2">CBS 113979</strain>
    </source>
</reference>
<dbReference type="GO" id="GO:0003676">
    <property type="term" value="F:nucleic acid binding"/>
    <property type="evidence" value="ECO:0007669"/>
    <property type="project" value="InterPro"/>
</dbReference>
<protein>
    <recommendedName>
        <fullName evidence="1">DDE-1 domain-containing protein</fullName>
    </recommendedName>
</protein>
<evidence type="ECO:0000313" key="2">
    <source>
        <dbReference type="EMBL" id="KAF1984349.1"/>
    </source>
</evidence>
<keyword evidence="3" id="KW-1185">Reference proteome</keyword>
<dbReference type="Pfam" id="PF03184">
    <property type="entry name" value="DDE_1"/>
    <property type="match status" value="1"/>
</dbReference>
<feature type="non-terminal residue" evidence="2">
    <location>
        <position position="164"/>
    </location>
</feature>
<proteinExistence type="predicted"/>